<dbReference type="InterPro" id="IPR045540">
    <property type="entry name" value="YegS/DAGK_C"/>
</dbReference>
<dbReference type="EMBL" id="JAKLTR010000014">
    <property type="protein sequence ID" value="MCG2616601.1"/>
    <property type="molecule type" value="Genomic_DNA"/>
</dbReference>
<name>A0ABS9KWA2_9BACT</name>
<organism evidence="6 7">
    <name type="scientific">Terrimonas ginsenosidimutans</name>
    <dbReference type="NCBI Taxonomy" id="2908004"/>
    <lineage>
        <taxon>Bacteria</taxon>
        <taxon>Pseudomonadati</taxon>
        <taxon>Bacteroidota</taxon>
        <taxon>Chitinophagia</taxon>
        <taxon>Chitinophagales</taxon>
        <taxon>Chitinophagaceae</taxon>
        <taxon>Terrimonas</taxon>
    </lineage>
</organism>
<proteinExistence type="predicted"/>
<dbReference type="InterPro" id="IPR016064">
    <property type="entry name" value="NAD/diacylglycerol_kinase_sf"/>
</dbReference>
<protein>
    <submittedName>
        <fullName evidence="6">Diacylglycerol kinase family lipid kinase</fullName>
    </submittedName>
</protein>
<evidence type="ECO:0000313" key="7">
    <source>
        <dbReference type="Proteomes" id="UP001165367"/>
    </source>
</evidence>
<dbReference type="Pfam" id="PF00781">
    <property type="entry name" value="DAGK_cat"/>
    <property type="match status" value="1"/>
</dbReference>
<dbReference type="InterPro" id="IPR017438">
    <property type="entry name" value="ATP-NAD_kinase_N"/>
</dbReference>
<dbReference type="SUPFAM" id="SSF111331">
    <property type="entry name" value="NAD kinase/diacylglycerol kinase-like"/>
    <property type="match status" value="1"/>
</dbReference>
<evidence type="ECO:0000256" key="4">
    <source>
        <dbReference type="ARBA" id="ARBA00022840"/>
    </source>
</evidence>
<keyword evidence="4" id="KW-0067">ATP-binding</keyword>
<evidence type="ECO:0000256" key="1">
    <source>
        <dbReference type="ARBA" id="ARBA00022679"/>
    </source>
</evidence>
<evidence type="ECO:0000256" key="3">
    <source>
        <dbReference type="ARBA" id="ARBA00022777"/>
    </source>
</evidence>
<evidence type="ECO:0000259" key="5">
    <source>
        <dbReference type="PROSITE" id="PS50146"/>
    </source>
</evidence>
<dbReference type="InterPro" id="IPR050187">
    <property type="entry name" value="Lipid_Phosphate_FormReg"/>
</dbReference>
<evidence type="ECO:0000256" key="2">
    <source>
        <dbReference type="ARBA" id="ARBA00022741"/>
    </source>
</evidence>
<accession>A0ABS9KWA2</accession>
<dbReference type="InterPro" id="IPR001206">
    <property type="entry name" value="Diacylglycerol_kinase_cat_dom"/>
</dbReference>
<reference evidence="6" key="1">
    <citation type="submission" date="2022-01" db="EMBL/GenBank/DDBJ databases">
        <authorList>
            <person name="Jo J.-H."/>
            <person name="Im W.-T."/>
        </authorList>
    </citation>
    <scope>NUCLEOTIDE SEQUENCE</scope>
    <source>
        <strain evidence="6">NA20</strain>
    </source>
</reference>
<sequence length="302" mass="34137">MPASSIHQSETYKKNNWLFIVNPGSGRNNTDWETEIRQFFEPRGEEFEIFELPDPCNPEILKDKISSSKANRVIAVGGDGTVKLVAGFLVNTDKELGILPAGSANGLAKELNIPSKPKEALEYCLSSRTQRIHLVKINDELCIHLADIGFNAFLVKTFEQQQGRGMWGYLKAALKIIWRHPHMDIKIQSDGKEITQRAAMVVVANATRYGSGAVINPLGRLDDDLFEIVVVKKISFKEIFKMMVTHRPYDHDKTEVFQTGRIEIKSRRRVHFQVDGEYLGKTDRIMASIVKNALQVIMPAEK</sequence>
<evidence type="ECO:0000313" key="6">
    <source>
        <dbReference type="EMBL" id="MCG2616601.1"/>
    </source>
</evidence>
<dbReference type="SMART" id="SM00046">
    <property type="entry name" value="DAGKc"/>
    <property type="match status" value="1"/>
</dbReference>
<dbReference type="PROSITE" id="PS50146">
    <property type="entry name" value="DAGK"/>
    <property type="match status" value="1"/>
</dbReference>
<feature type="domain" description="DAGKc" evidence="5">
    <location>
        <begin position="12"/>
        <end position="141"/>
    </location>
</feature>
<keyword evidence="2" id="KW-0547">Nucleotide-binding</keyword>
<dbReference type="RefSeq" id="WP_237875139.1">
    <property type="nucleotide sequence ID" value="NZ_JAKLTR010000014.1"/>
</dbReference>
<keyword evidence="7" id="KW-1185">Reference proteome</keyword>
<dbReference type="Pfam" id="PF19279">
    <property type="entry name" value="YegS_C"/>
    <property type="match status" value="1"/>
</dbReference>
<dbReference type="PANTHER" id="PTHR12358">
    <property type="entry name" value="SPHINGOSINE KINASE"/>
    <property type="match status" value="1"/>
</dbReference>
<keyword evidence="1" id="KW-0808">Transferase</keyword>
<comment type="caution">
    <text evidence="6">The sequence shown here is derived from an EMBL/GenBank/DDBJ whole genome shotgun (WGS) entry which is preliminary data.</text>
</comment>
<dbReference type="GO" id="GO:0016301">
    <property type="term" value="F:kinase activity"/>
    <property type="evidence" value="ECO:0007669"/>
    <property type="project" value="UniProtKB-KW"/>
</dbReference>
<dbReference type="Proteomes" id="UP001165367">
    <property type="component" value="Unassembled WGS sequence"/>
</dbReference>
<gene>
    <name evidence="6" type="ORF">LZZ85_20040</name>
</gene>
<dbReference type="Gene3D" id="3.40.50.10330">
    <property type="entry name" value="Probable inorganic polyphosphate/atp-NAD kinase, domain 1"/>
    <property type="match status" value="1"/>
</dbReference>
<dbReference type="PANTHER" id="PTHR12358:SF106">
    <property type="entry name" value="LIPID KINASE YEGS"/>
    <property type="match status" value="1"/>
</dbReference>
<dbReference type="Gene3D" id="2.60.200.40">
    <property type="match status" value="1"/>
</dbReference>
<keyword evidence="3 6" id="KW-0418">Kinase</keyword>